<protein>
    <recommendedName>
        <fullName evidence="2">WH2 domain-containing protein</fullName>
    </recommendedName>
</protein>
<dbReference type="Pfam" id="PF02205">
    <property type="entry name" value="WH2"/>
    <property type="match status" value="2"/>
</dbReference>
<feature type="compositionally biased region" description="Low complexity" evidence="1">
    <location>
        <begin position="787"/>
        <end position="797"/>
    </location>
</feature>
<dbReference type="Gene3D" id="3.10.20.90">
    <property type="entry name" value="Phosphatidylinositol 3-kinase Catalytic Subunit, Chain A, domain 1"/>
    <property type="match status" value="1"/>
</dbReference>
<feature type="compositionally biased region" description="Polar residues" evidence="1">
    <location>
        <begin position="1018"/>
        <end position="1028"/>
    </location>
</feature>
<reference evidence="3 4" key="1">
    <citation type="submission" date="2024-09" db="EMBL/GenBank/DDBJ databases">
        <title>A chromosome-level genome assembly of Gray's grenadier anchovy, Coilia grayii.</title>
        <authorList>
            <person name="Fu Z."/>
        </authorList>
    </citation>
    <scope>NUCLEOTIDE SEQUENCE [LARGE SCALE GENOMIC DNA]</scope>
    <source>
        <strain evidence="3">G4</strain>
        <tissue evidence="3">Muscle</tissue>
    </source>
</reference>
<feature type="compositionally biased region" description="Low complexity" evidence="1">
    <location>
        <begin position="724"/>
        <end position="740"/>
    </location>
</feature>
<dbReference type="EMBL" id="JBHFQA010000017">
    <property type="protein sequence ID" value="KAL2084880.1"/>
    <property type="molecule type" value="Genomic_DNA"/>
</dbReference>
<feature type="compositionally biased region" description="Pro residues" evidence="1">
    <location>
        <begin position="1298"/>
        <end position="1329"/>
    </location>
</feature>
<feature type="domain" description="WH2" evidence="2">
    <location>
        <begin position="1264"/>
        <end position="1283"/>
    </location>
</feature>
<gene>
    <name evidence="3" type="ORF">ACEWY4_020398</name>
</gene>
<feature type="compositionally biased region" description="Polar residues" evidence="1">
    <location>
        <begin position="1123"/>
        <end position="1132"/>
    </location>
</feature>
<feature type="compositionally biased region" description="Polar residues" evidence="1">
    <location>
        <begin position="630"/>
        <end position="646"/>
    </location>
</feature>
<feature type="compositionally biased region" description="Polar residues" evidence="1">
    <location>
        <begin position="994"/>
        <end position="1003"/>
    </location>
</feature>
<dbReference type="Proteomes" id="UP001591681">
    <property type="component" value="Unassembled WGS sequence"/>
</dbReference>
<feature type="compositionally biased region" description="Polar residues" evidence="1">
    <location>
        <begin position="207"/>
        <end position="216"/>
    </location>
</feature>
<evidence type="ECO:0000313" key="3">
    <source>
        <dbReference type="EMBL" id="KAL2084880.1"/>
    </source>
</evidence>
<accession>A0ABD1JE48</accession>
<dbReference type="PROSITE" id="PS51082">
    <property type="entry name" value="WH2"/>
    <property type="match status" value="2"/>
</dbReference>
<feature type="region of interest" description="Disordered" evidence="1">
    <location>
        <begin position="1112"/>
        <end position="1202"/>
    </location>
</feature>
<evidence type="ECO:0000256" key="1">
    <source>
        <dbReference type="SAM" id="MobiDB-lite"/>
    </source>
</evidence>
<feature type="compositionally biased region" description="Basic and acidic residues" evidence="1">
    <location>
        <begin position="612"/>
        <end position="621"/>
    </location>
</feature>
<feature type="region of interest" description="Disordered" evidence="1">
    <location>
        <begin position="1229"/>
        <end position="1341"/>
    </location>
</feature>
<feature type="compositionally biased region" description="Basic and acidic residues" evidence="1">
    <location>
        <begin position="755"/>
        <end position="786"/>
    </location>
</feature>
<feature type="compositionally biased region" description="Acidic residues" evidence="1">
    <location>
        <begin position="363"/>
        <end position="384"/>
    </location>
</feature>
<feature type="compositionally biased region" description="Low complexity" evidence="1">
    <location>
        <begin position="268"/>
        <end position="278"/>
    </location>
</feature>
<dbReference type="Pfam" id="PF09469">
    <property type="entry name" value="Cobl"/>
    <property type="match status" value="1"/>
</dbReference>
<feature type="region of interest" description="Disordered" evidence="1">
    <location>
        <begin position="723"/>
        <end position="800"/>
    </location>
</feature>
<feature type="compositionally biased region" description="Polar residues" evidence="1">
    <location>
        <begin position="543"/>
        <end position="554"/>
    </location>
</feature>
<organism evidence="3 4">
    <name type="scientific">Coilia grayii</name>
    <name type="common">Gray's grenadier anchovy</name>
    <dbReference type="NCBI Taxonomy" id="363190"/>
    <lineage>
        <taxon>Eukaryota</taxon>
        <taxon>Metazoa</taxon>
        <taxon>Chordata</taxon>
        <taxon>Craniata</taxon>
        <taxon>Vertebrata</taxon>
        <taxon>Euteleostomi</taxon>
        <taxon>Actinopterygii</taxon>
        <taxon>Neopterygii</taxon>
        <taxon>Teleostei</taxon>
        <taxon>Clupei</taxon>
        <taxon>Clupeiformes</taxon>
        <taxon>Clupeoidei</taxon>
        <taxon>Engraulidae</taxon>
        <taxon>Coilinae</taxon>
        <taxon>Coilia</taxon>
    </lineage>
</organism>
<dbReference type="CDD" id="cd21799">
    <property type="entry name" value="WH2_Wa_Cobl"/>
    <property type="match status" value="1"/>
</dbReference>
<comment type="caution">
    <text evidence="3">The sequence shown here is derived from an EMBL/GenBank/DDBJ whole genome shotgun (WGS) entry which is preliminary data.</text>
</comment>
<dbReference type="SMART" id="SM00246">
    <property type="entry name" value="WH2"/>
    <property type="match status" value="3"/>
</dbReference>
<feature type="compositionally biased region" description="Low complexity" evidence="1">
    <location>
        <begin position="984"/>
        <end position="993"/>
    </location>
</feature>
<feature type="compositionally biased region" description="Low complexity" evidence="1">
    <location>
        <begin position="427"/>
        <end position="442"/>
    </location>
</feature>
<feature type="compositionally biased region" description="Low complexity" evidence="1">
    <location>
        <begin position="1265"/>
        <end position="1278"/>
    </location>
</feature>
<feature type="domain" description="WH2" evidence="2">
    <location>
        <begin position="1340"/>
        <end position="1360"/>
    </location>
</feature>
<dbReference type="InterPro" id="IPR003124">
    <property type="entry name" value="WH2_dom"/>
</dbReference>
<sequence>MDVLVEVCARYHLNPACHTLELLSSDGQPVAFKPNGLLGSLDVACALIKERAEEKLARKPAPKVPEKTIRLVVNYQRSQKTVVRVNPLVPLHALVPAICQKCEFDPAHVLLLRDSVSRHELDLNKSLSDLEIRELYAFDQSLVLQPKMASAPALNYYAESTCSTQSVSTVEKKGLLGFFKFNRRKSKALSGISSSLCVEARPSTLGQSQSAMNISRMSPKVELKKRRAPAPPPATPLSFSSLEVHPGSPSTSSLLKKRKAPVPPPTPASDTPNTTPTPSAHGTHSASLSGAKASSALAAAAATVVLPPVTAVRRAARQDDSASQLSGSSEESERAAALGSSSSSQADSLPSSHLDEAAVSSQDEGEEEEEEYEDEDEVEMEDVETAVISSQKLQQQPQKLPQAAQPVVVERLQHQPVQRYVQTPREPAVSEPKQQQQQQAPVQPQPQAPVLQQPQAPVQQQSKAPVQQNQKAEEQRQHDSERSSTTPDSSSTVSLRIEESDNNRHSAIDGGRQVPAKPRRTSLGDQTSLVASASPAPVDRTSHNASPDSFTDMPQHSWLHSAPPAGGAEVPVDAVETGSVSSSSGSFADQGYAASEGTAEDPCPLGSPADRSPPHAPRDVSSDSDEGCATWNSRTSSQDRYQNGQSGKIKDTYKEDPKLMAQLQLTLADLDAELAEMTRNSECPSEADDVIPVSLVDLVPVTTIDEVIDAHLYSNGIGDHDSSAAQLTSNTQNNNNNATLCPEPVVQPRVPMEPRGAKDTREVKQVASDSKAKKSKSDRPVCENEKAASPSRSKPAAVRNERICPASVAKEPAVGPPSGMSTFVVVPPKPNERCKITEMPASRFGTRTFTIVPTTAAARSAAQTKASLSMGAIKIDEQGNMVVGGCTRRLMGTPAERREEEKKKEVKEEEEEKAAAAPLQEKAKAFWMSAKKQEALTAAKMTTATAAAVPQKTREPEVASKSALDGAVPKPAEKPQPVNPATRSVSITSQSSSAMNGSLTSQVKESKPMASEPVAPAQSATVSSQEPRNLSFLKPQKRTSSQYMATALTNKYAVKPAAKAGGIQEQPEPEPPTPAQKIALEVRSITRTITINGSAVKGSSISTQVEIPKENGSFPAALKSPPTYRSHSFSKQTTEEPARRLGEGAGTACQVDSGVVNDKTKITTQVPMDRPDTKDSSPASQPGQNQEPLADPGVLPEPNQVSLFGPVKKFRPVIQKSVEKEESLHSSLMEAIQSGDSKERLKKVCEHSAGSSLKKSTLVEEENSHSALLSAIRASSSTKLKKTRSLASKELDRFRSSAPPPTAPPPASAPLPPPPPPPPAVAAPPPPRMVPASAGNAEQNREALLEAIRSGAGAKSLKRVPLPTKTLQVNGRLGTIQASRPSSQGC</sequence>
<dbReference type="InterPro" id="IPR039895">
    <property type="entry name" value="COBL-like"/>
</dbReference>
<feature type="compositionally biased region" description="Basic and acidic residues" evidence="1">
    <location>
        <begin position="496"/>
        <end position="507"/>
    </location>
</feature>
<dbReference type="PANTHER" id="PTHR47008">
    <property type="entry name" value="PROTEIN CORDON-BLEU"/>
    <property type="match status" value="1"/>
</dbReference>
<feature type="compositionally biased region" description="Low complexity" evidence="1">
    <location>
        <begin position="448"/>
        <end position="468"/>
    </location>
</feature>
<name>A0ABD1JE48_9TELE</name>
<proteinExistence type="predicted"/>
<evidence type="ECO:0000259" key="2">
    <source>
        <dbReference type="PROSITE" id="PS51082"/>
    </source>
</evidence>
<feature type="compositionally biased region" description="Basic and acidic residues" evidence="1">
    <location>
        <begin position="1236"/>
        <end position="1246"/>
    </location>
</feature>
<feature type="region of interest" description="Disordered" evidence="1">
    <location>
        <begin position="315"/>
        <end position="654"/>
    </location>
</feature>
<feature type="compositionally biased region" description="Basic and acidic residues" evidence="1">
    <location>
        <begin position="1133"/>
        <end position="1142"/>
    </location>
</feature>
<feature type="region of interest" description="Disordered" evidence="1">
    <location>
        <begin position="892"/>
        <end position="917"/>
    </location>
</feature>
<feature type="region of interest" description="Disordered" evidence="1">
    <location>
        <begin position="944"/>
        <end position="1038"/>
    </location>
</feature>
<feature type="compositionally biased region" description="Polar residues" evidence="1">
    <location>
        <begin position="1176"/>
        <end position="1187"/>
    </location>
</feature>
<feature type="region of interest" description="Disordered" evidence="1">
    <location>
        <begin position="207"/>
        <end position="289"/>
    </location>
</feature>
<evidence type="ECO:0000313" key="4">
    <source>
        <dbReference type="Proteomes" id="UP001591681"/>
    </source>
</evidence>
<dbReference type="InterPro" id="IPR019025">
    <property type="entry name" value="Cordon-bleu_ubiquitin_domain"/>
</dbReference>
<feature type="compositionally biased region" description="Basic and acidic residues" evidence="1">
    <location>
        <begin position="895"/>
        <end position="907"/>
    </location>
</feature>
<feature type="compositionally biased region" description="Low complexity" evidence="1">
    <location>
        <begin position="391"/>
        <end position="409"/>
    </location>
</feature>
<feature type="compositionally biased region" description="Low complexity" evidence="1">
    <location>
        <begin position="483"/>
        <end position="494"/>
    </location>
</feature>
<keyword evidence="4" id="KW-1185">Reference proteome</keyword>
<feature type="compositionally biased region" description="Basic and acidic residues" evidence="1">
    <location>
        <begin position="471"/>
        <end position="482"/>
    </location>
</feature>
<feature type="compositionally biased region" description="Low complexity" evidence="1">
    <location>
        <begin position="321"/>
        <end position="352"/>
    </location>
</feature>
<dbReference type="PANTHER" id="PTHR47008:SF1">
    <property type="entry name" value="PROTEIN CORDON-BLEU"/>
    <property type="match status" value="1"/>
</dbReference>